<proteinExistence type="predicted"/>
<keyword evidence="3" id="KW-1185">Reference proteome</keyword>
<evidence type="ECO:0000256" key="1">
    <source>
        <dbReference type="SAM" id="SignalP"/>
    </source>
</evidence>
<gene>
    <name evidence="2" type="ORF">L210DRAFT_3633888</name>
</gene>
<evidence type="ECO:0000313" key="3">
    <source>
        <dbReference type="Proteomes" id="UP001194468"/>
    </source>
</evidence>
<protein>
    <recommendedName>
        <fullName evidence="4">Secreted protein</fullName>
    </recommendedName>
</protein>
<reference evidence="2" key="1">
    <citation type="submission" date="2019-10" db="EMBL/GenBank/DDBJ databases">
        <authorList>
            <consortium name="DOE Joint Genome Institute"/>
            <person name="Kuo A."/>
            <person name="Miyauchi S."/>
            <person name="Kiss E."/>
            <person name="Drula E."/>
            <person name="Kohler A."/>
            <person name="Sanchez-Garcia M."/>
            <person name="Andreopoulos B."/>
            <person name="Barry K.W."/>
            <person name="Bonito G."/>
            <person name="Buee M."/>
            <person name="Carver A."/>
            <person name="Chen C."/>
            <person name="Cichocki N."/>
            <person name="Clum A."/>
            <person name="Culley D."/>
            <person name="Crous P.W."/>
            <person name="Fauchery L."/>
            <person name="Girlanda M."/>
            <person name="Hayes R."/>
            <person name="Keri Z."/>
            <person name="LaButti K."/>
            <person name="Lipzen A."/>
            <person name="Lombard V."/>
            <person name="Magnuson J."/>
            <person name="Maillard F."/>
            <person name="Morin E."/>
            <person name="Murat C."/>
            <person name="Nolan M."/>
            <person name="Ohm R."/>
            <person name="Pangilinan J."/>
            <person name="Pereira M."/>
            <person name="Perotto S."/>
            <person name="Peter M."/>
            <person name="Riley R."/>
            <person name="Sitrit Y."/>
            <person name="Stielow B."/>
            <person name="Szollosi G."/>
            <person name="Zifcakova L."/>
            <person name="Stursova M."/>
            <person name="Spatafora J.W."/>
            <person name="Tedersoo L."/>
            <person name="Vaario L.-M."/>
            <person name="Yamada A."/>
            <person name="Yan M."/>
            <person name="Wang P."/>
            <person name="Xu J."/>
            <person name="Bruns T."/>
            <person name="Baldrian P."/>
            <person name="Vilgalys R."/>
            <person name="Henrissat B."/>
            <person name="Grigoriev I.V."/>
            <person name="Hibbett D."/>
            <person name="Nagy L.G."/>
            <person name="Martin F.M."/>
        </authorList>
    </citation>
    <scope>NUCLEOTIDE SEQUENCE</scope>
    <source>
        <strain evidence="2">BED1</strain>
    </source>
</reference>
<accession>A0AAD4G9P3</accession>
<sequence length="171" mass="19147">MVLLCFFFAVLLCFFFAALVASKFSCALNVALVLCVPVHEHASCSLCLVDVVVCHDGFPACTESCGEEVGSWFMVWVGHLRVWWSGSGKEKERKKRNQGDQRVKYELVGRRREKEKASGMVAVQEKKVIQCSVALLVPYCATERHSWRGIHVRICCATPGGLLELGKHEQE</sequence>
<evidence type="ECO:0000313" key="2">
    <source>
        <dbReference type="EMBL" id="KAF8430771.1"/>
    </source>
</evidence>
<dbReference type="AlphaFoldDB" id="A0AAD4G9P3"/>
<name>A0AAD4G9P3_BOLED</name>
<dbReference type="Proteomes" id="UP001194468">
    <property type="component" value="Unassembled WGS sequence"/>
</dbReference>
<organism evidence="2 3">
    <name type="scientific">Boletus edulis BED1</name>
    <dbReference type="NCBI Taxonomy" id="1328754"/>
    <lineage>
        <taxon>Eukaryota</taxon>
        <taxon>Fungi</taxon>
        <taxon>Dikarya</taxon>
        <taxon>Basidiomycota</taxon>
        <taxon>Agaricomycotina</taxon>
        <taxon>Agaricomycetes</taxon>
        <taxon>Agaricomycetidae</taxon>
        <taxon>Boletales</taxon>
        <taxon>Boletineae</taxon>
        <taxon>Boletaceae</taxon>
        <taxon>Boletoideae</taxon>
        <taxon>Boletus</taxon>
    </lineage>
</organism>
<dbReference type="EMBL" id="WHUW01000057">
    <property type="protein sequence ID" value="KAF8430771.1"/>
    <property type="molecule type" value="Genomic_DNA"/>
</dbReference>
<comment type="caution">
    <text evidence="2">The sequence shown here is derived from an EMBL/GenBank/DDBJ whole genome shotgun (WGS) entry which is preliminary data.</text>
</comment>
<feature type="chain" id="PRO_5042107246" description="Secreted protein" evidence="1">
    <location>
        <begin position="23"/>
        <end position="171"/>
    </location>
</feature>
<evidence type="ECO:0008006" key="4">
    <source>
        <dbReference type="Google" id="ProtNLM"/>
    </source>
</evidence>
<feature type="signal peptide" evidence="1">
    <location>
        <begin position="1"/>
        <end position="22"/>
    </location>
</feature>
<reference evidence="2" key="2">
    <citation type="journal article" date="2020" name="Nat. Commun.">
        <title>Large-scale genome sequencing of mycorrhizal fungi provides insights into the early evolution of symbiotic traits.</title>
        <authorList>
            <person name="Miyauchi S."/>
            <person name="Kiss E."/>
            <person name="Kuo A."/>
            <person name="Drula E."/>
            <person name="Kohler A."/>
            <person name="Sanchez-Garcia M."/>
            <person name="Morin E."/>
            <person name="Andreopoulos B."/>
            <person name="Barry K.W."/>
            <person name="Bonito G."/>
            <person name="Buee M."/>
            <person name="Carver A."/>
            <person name="Chen C."/>
            <person name="Cichocki N."/>
            <person name="Clum A."/>
            <person name="Culley D."/>
            <person name="Crous P.W."/>
            <person name="Fauchery L."/>
            <person name="Girlanda M."/>
            <person name="Hayes R.D."/>
            <person name="Keri Z."/>
            <person name="LaButti K."/>
            <person name="Lipzen A."/>
            <person name="Lombard V."/>
            <person name="Magnuson J."/>
            <person name="Maillard F."/>
            <person name="Murat C."/>
            <person name="Nolan M."/>
            <person name="Ohm R.A."/>
            <person name="Pangilinan J."/>
            <person name="Pereira M.F."/>
            <person name="Perotto S."/>
            <person name="Peter M."/>
            <person name="Pfister S."/>
            <person name="Riley R."/>
            <person name="Sitrit Y."/>
            <person name="Stielow J.B."/>
            <person name="Szollosi G."/>
            <person name="Zifcakova L."/>
            <person name="Stursova M."/>
            <person name="Spatafora J.W."/>
            <person name="Tedersoo L."/>
            <person name="Vaario L.M."/>
            <person name="Yamada A."/>
            <person name="Yan M."/>
            <person name="Wang P."/>
            <person name="Xu J."/>
            <person name="Bruns T."/>
            <person name="Baldrian P."/>
            <person name="Vilgalys R."/>
            <person name="Dunand C."/>
            <person name="Henrissat B."/>
            <person name="Grigoriev I.V."/>
            <person name="Hibbett D."/>
            <person name="Nagy L.G."/>
            <person name="Martin F.M."/>
        </authorList>
    </citation>
    <scope>NUCLEOTIDE SEQUENCE</scope>
    <source>
        <strain evidence="2">BED1</strain>
    </source>
</reference>
<keyword evidence="1" id="KW-0732">Signal</keyword>